<evidence type="ECO:0000313" key="2">
    <source>
        <dbReference type="Proteomes" id="UP000186720"/>
    </source>
</evidence>
<sequence>MTATDQIKTELKKLANQGVNLFNAMQVEQYPGNMEHHFTNVLKKDYQSFVKTLPVFSQAYQPWYSAAQSVVRQFLPGRIADFTGLYEQPKGRKEVRADNYVIEDYLKKVIVTAGFDKKIVASPSDAIPVFQQQINILNSVFDSLDNVLFKMEQLLQAALLDQELLSARQLAKNQFVRSAGAICGIVLENHLDQICGVHQIKVPKKNLIIKDYNDLLKKHEIYPFETWRYIQHLADLWVLSCRNKKEIPTIEEANALIDGTEKIIKTVF</sequence>
<comment type="caution">
    <text evidence="1">The sequence shown here is derived from an EMBL/GenBank/DDBJ whole genome shotgun (WGS) entry which is preliminary data.</text>
</comment>
<dbReference type="OrthoDB" id="1435962at2"/>
<dbReference type="RefSeq" id="WP_074487295.1">
    <property type="nucleotide sequence ID" value="NZ_FPAM01000008.1"/>
</dbReference>
<dbReference type="EMBL" id="MPPL01000001">
    <property type="protein sequence ID" value="OKS84580.1"/>
    <property type="molecule type" value="Genomic_DNA"/>
</dbReference>
<evidence type="ECO:0000313" key="1">
    <source>
        <dbReference type="EMBL" id="OKS84580.1"/>
    </source>
</evidence>
<dbReference type="Proteomes" id="UP000186720">
    <property type="component" value="Unassembled WGS sequence"/>
</dbReference>
<reference evidence="1 2" key="1">
    <citation type="submission" date="2016-11" db="EMBL/GenBank/DDBJ databases">
        <title>Whole Genome Sequencing of Mucilaginibacter polytrichastri RG4-7(T) isolated from the moss sample.</title>
        <authorList>
            <person name="Li Y."/>
        </authorList>
    </citation>
    <scope>NUCLEOTIDE SEQUENCE [LARGE SCALE GENOMIC DNA]</scope>
    <source>
        <strain evidence="1 2">RG4-7</strain>
    </source>
</reference>
<organism evidence="1 2">
    <name type="scientific">Mucilaginibacter polytrichastri</name>
    <dbReference type="NCBI Taxonomy" id="1302689"/>
    <lineage>
        <taxon>Bacteria</taxon>
        <taxon>Pseudomonadati</taxon>
        <taxon>Bacteroidota</taxon>
        <taxon>Sphingobacteriia</taxon>
        <taxon>Sphingobacteriales</taxon>
        <taxon>Sphingobacteriaceae</taxon>
        <taxon>Mucilaginibacter</taxon>
    </lineage>
</organism>
<protein>
    <submittedName>
        <fullName evidence="1">Uncharacterized protein</fullName>
    </submittedName>
</protein>
<accession>A0A1Q5ZS28</accession>
<keyword evidence="2" id="KW-1185">Reference proteome</keyword>
<name>A0A1Q5ZS28_9SPHI</name>
<gene>
    <name evidence="1" type="ORF">RG47T_0012</name>
</gene>
<proteinExistence type="predicted"/>
<dbReference type="AlphaFoldDB" id="A0A1Q5ZS28"/>